<protein>
    <recommendedName>
        <fullName evidence="4">Protein S-acyltransferase</fullName>
    </recommendedName>
</protein>
<sequence length="154" mass="16888">MSGLPLAGLLLVFLTCLLFAQLFLVVGNITTREHIHWIRKEHTTSGVPMPGSKRWAEYAPHDKGCVRNVLAFLTGSREPKTDQPRDIISQGDEDLHSEEDLEMGDDISSTGIATAAHDQEAYEEAAPLAKASRALTKLPPQRPTRLTRSASCVV</sequence>
<feature type="compositionally biased region" description="Acidic residues" evidence="1">
    <location>
        <begin position="91"/>
        <end position="102"/>
    </location>
</feature>
<proteinExistence type="predicted"/>
<evidence type="ECO:0000313" key="3">
    <source>
        <dbReference type="EMBL" id="CAD9549469.1"/>
    </source>
</evidence>
<dbReference type="EMBL" id="HBGU01082217">
    <property type="protein sequence ID" value="CAD9549469.1"/>
    <property type="molecule type" value="Transcribed_RNA"/>
</dbReference>
<name>A0A7S2JLF4_9EUKA</name>
<dbReference type="AlphaFoldDB" id="A0A7S2JLF4"/>
<evidence type="ECO:0000256" key="1">
    <source>
        <dbReference type="SAM" id="MobiDB-lite"/>
    </source>
</evidence>
<feature type="chain" id="PRO_5030783892" description="Protein S-acyltransferase" evidence="2">
    <location>
        <begin position="21"/>
        <end position="154"/>
    </location>
</feature>
<organism evidence="3">
    <name type="scientific">Haptolina brevifila</name>
    <dbReference type="NCBI Taxonomy" id="156173"/>
    <lineage>
        <taxon>Eukaryota</taxon>
        <taxon>Haptista</taxon>
        <taxon>Haptophyta</taxon>
        <taxon>Prymnesiophyceae</taxon>
        <taxon>Prymnesiales</taxon>
        <taxon>Prymnesiaceae</taxon>
        <taxon>Haptolina</taxon>
    </lineage>
</organism>
<accession>A0A7S2JLF4</accession>
<feature type="region of interest" description="Disordered" evidence="1">
    <location>
        <begin position="77"/>
        <end position="102"/>
    </location>
</feature>
<evidence type="ECO:0008006" key="4">
    <source>
        <dbReference type="Google" id="ProtNLM"/>
    </source>
</evidence>
<gene>
    <name evidence="3" type="ORF">CBRE1094_LOCUS44865</name>
</gene>
<feature type="signal peptide" evidence="2">
    <location>
        <begin position="1"/>
        <end position="20"/>
    </location>
</feature>
<evidence type="ECO:0000256" key="2">
    <source>
        <dbReference type="SAM" id="SignalP"/>
    </source>
</evidence>
<reference evidence="3" key="1">
    <citation type="submission" date="2021-01" db="EMBL/GenBank/DDBJ databases">
        <authorList>
            <person name="Corre E."/>
            <person name="Pelletier E."/>
            <person name="Niang G."/>
            <person name="Scheremetjew M."/>
            <person name="Finn R."/>
            <person name="Kale V."/>
            <person name="Holt S."/>
            <person name="Cochrane G."/>
            <person name="Meng A."/>
            <person name="Brown T."/>
            <person name="Cohen L."/>
        </authorList>
    </citation>
    <scope>NUCLEOTIDE SEQUENCE</scope>
    <source>
        <strain evidence="3">UTEX LB 985</strain>
    </source>
</reference>
<keyword evidence="2" id="KW-0732">Signal</keyword>